<accession>A0A167GTW4</accession>
<organism evidence="6 7">
    <name type="scientific">Paenibacillus crassostreae</name>
    <dbReference type="NCBI Taxonomy" id="1763538"/>
    <lineage>
        <taxon>Bacteria</taxon>
        <taxon>Bacillati</taxon>
        <taxon>Bacillota</taxon>
        <taxon>Bacilli</taxon>
        <taxon>Bacillales</taxon>
        <taxon>Paenibacillaceae</taxon>
        <taxon>Paenibacillus</taxon>
    </lineage>
</organism>
<dbReference type="InterPro" id="IPR011703">
    <property type="entry name" value="ATPase_AAA-3"/>
</dbReference>
<dbReference type="PANTHER" id="PTHR42759:SF5">
    <property type="entry name" value="METHANOL DEHYDROGENASE REGULATOR"/>
    <property type="match status" value="1"/>
</dbReference>
<dbReference type="GO" id="GO:0016887">
    <property type="term" value="F:ATP hydrolysis activity"/>
    <property type="evidence" value="ECO:0007669"/>
    <property type="project" value="InterPro"/>
</dbReference>
<dbReference type="EMBL" id="LSFN01000001">
    <property type="protein sequence ID" value="OAB77902.1"/>
    <property type="molecule type" value="Genomic_DNA"/>
</dbReference>
<dbReference type="InterPro" id="IPR027417">
    <property type="entry name" value="P-loop_NTPase"/>
</dbReference>
<gene>
    <name evidence="6" type="ORF">PNBC_00655</name>
</gene>
<sequence>MEIQQIQELANKVKANISQVIVGKEDAVELLLTAIIASGHVLLEDVPGTGKTLLAKTLSNSMECSFQRIQFTPDLLPSDLTGIHFYNQKEGDFVFRPGPLFANMVLADEINRATPRTQASLLECMEERQISVDGETHILGRPFIVIATQNPIDNQGTFPLPEAQMDRFMLKMKLGYPSENEGVEILKRTTTSESFSKLTSVVTQQEIVEAQSSYMAVKVQDDLLHYIIQIAEATRKHSDISLGVSPRGTQALVRAAQAFAAVRGREYVLPDDIKYMVPSVLSHRLVFRNRLQQQEGRAESLLQEILLQVPVPSEEQLESSVK</sequence>
<dbReference type="FunFam" id="3.40.50.300:FF:000640">
    <property type="entry name" value="MoxR family ATPase"/>
    <property type="match status" value="1"/>
</dbReference>
<dbReference type="Pfam" id="PF07726">
    <property type="entry name" value="AAA_3"/>
    <property type="match status" value="1"/>
</dbReference>
<evidence type="ECO:0000259" key="4">
    <source>
        <dbReference type="Pfam" id="PF07726"/>
    </source>
</evidence>
<evidence type="ECO:0000313" key="6">
    <source>
        <dbReference type="EMBL" id="OAB77902.1"/>
    </source>
</evidence>
<dbReference type="GO" id="GO:0005524">
    <property type="term" value="F:ATP binding"/>
    <property type="evidence" value="ECO:0007669"/>
    <property type="project" value="UniProtKB-KW"/>
</dbReference>
<comment type="similarity">
    <text evidence="3">Belongs to the MoxR family.</text>
</comment>
<dbReference type="InterPro" id="IPR041628">
    <property type="entry name" value="ChlI/MoxR_AAA_lid"/>
</dbReference>
<evidence type="ECO:0000256" key="3">
    <source>
        <dbReference type="ARBA" id="ARBA00061607"/>
    </source>
</evidence>
<dbReference type="RefSeq" id="WP_068654213.1">
    <property type="nucleotide sequence ID" value="NZ_CP017770.1"/>
</dbReference>
<feature type="domain" description="ChlI/MoxR AAA lid" evidence="5">
    <location>
        <begin position="233"/>
        <end position="304"/>
    </location>
</feature>
<keyword evidence="7" id="KW-1185">Reference proteome</keyword>
<keyword evidence="1" id="KW-0547">Nucleotide-binding</keyword>
<dbReference type="PANTHER" id="PTHR42759">
    <property type="entry name" value="MOXR FAMILY PROTEIN"/>
    <property type="match status" value="1"/>
</dbReference>
<feature type="domain" description="ATPase AAA-3" evidence="4">
    <location>
        <begin position="40"/>
        <end position="170"/>
    </location>
</feature>
<reference evidence="6 7" key="1">
    <citation type="submission" date="2016-02" db="EMBL/GenBank/DDBJ databases">
        <title>Paenibacillus sp. LPB0068, isolated from Crassostrea gigas.</title>
        <authorList>
            <person name="Shin S.-K."/>
            <person name="Yi H."/>
        </authorList>
    </citation>
    <scope>NUCLEOTIDE SEQUENCE [LARGE SCALE GENOMIC DNA]</scope>
    <source>
        <strain evidence="6 7">LPB0068</strain>
    </source>
</reference>
<proteinExistence type="inferred from homology"/>
<evidence type="ECO:0000313" key="7">
    <source>
        <dbReference type="Proteomes" id="UP000077134"/>
    </source>
</evidence>
<name>A0A167GTW4_9BACL</name>
<dbReference type="CDD" id="cd00009">
    <property type="entry name" value="AAA"/>
    <property type="match status" value="1"/>
</dbReference>
<dbReference type="SUPFAM" id="SSF52540">
    <property type="entry name" value="P-loop containing nucleoside triphosphate hydrolases"/>
    <property type="match status" value="1"/>
</dbReference>
<dbReference type="KEGG" id="pcx:LPB68_07575"/>
<dbReference type="Gene3D" id="3.40.50.300">
    <property type="entry name" value="P-loop containing nucleotide triphosphate hydrolases"/>
    <property type="match status" value="1"/>
</dbReference>
<evidence type="ECO:0000256" key="2">
    <source>
        <dbReference type="ARBA" id="ARBA00022840"/>
    </source>
</evidence>
<keyword evidence="2" id="KW-0067">ATP-binding</keyword>
<dbReference type="InterPro" id="IPR050764">
    <property type="entry name" value="CbbQ/NirQ/NorQ/GpvN"/>
</dbReference>
<evidence type="ECO:0000259" key="5">
    <source>
        <dbReference type="Pfam" id="PF17863"/>
    </source>
</evidence>
<evidence type="ECO:0000256" key="1">
    <source>
        <dbReference type="ARBA" id="ARBA00022741"/>
    </source>
</evidence>
<comment type="caution">
    <text evidence="6">The sequence shown here is derived from an EMBL/GenBank/DDBJ whole genome shotgun (WGS) entry which is preliminary data.</text>
</comment>
<dbReference type="AlphaFoldDB" id="A0A167GTW4"/>
<dbReference type="Gene3D" id="1.10.8.80">
    <property type="entry name" value="Magnesium chelatase subunit I, C-Terminal domain"/>
    <property type="match status" value="1"/>
</dbReference>
<protein>
    <submittedName>
        <fullName evidence="6">Magnesium chelatase</fullName>
    </submittedName>
</protein>
<dbReference type="Pfam" id="PF17863">
    <property type="entry name" value="AAA_lid_2"/>
    <property type="match status" value="1"/>
</dbReference>
<dbReference type="OrthoDB" id="9808397at2"/>
<dbReference type="PIRSF" id="PIRSF002849">
    <property type="entry name" value="AAA_ATPase_chaperone_MoxR_prd"/>
    <property type="match status" value="1"/>
</dbReference>
<dbReference type="Proteomes" id="UP000077134">
    <property type="component" value="Unassembled WGS sequence"/>
</dbReference>
<dbReference type="STRING" id="1763538.LPB68_07575"/>